<organism evidence="2 3">
    <name type="scientific">Pisolithus tinctorius Marx 270</name>
    <dbReference type="NCBI Taxonomy" id="870435"/>
    <lineage>
        <taxon>Eukaryota</taxon>
        <taxon>Fungi</taxon>
        <taxon>Dikarya</taxon>
        <taxon>Basidiomycota</taxon>
        <taxon>Agaricomycotina</taxon>
        <taxon>Agaricomycetes</taxon>
        <taxon>Agaricomycetidae</taxon>
        <taxon>Boletales</taxon>
        <taxon>Sclerodermatineae</taxon>
        <taxon>Pisolithaceae</taxon>
        <taxon>Pisolithus</taxon>
    </lineage>
</organism>
<name>A0A0C3JNV5_PISTI</name>
<keyword evidence="3" id="KW-1185">Reference proteome</keyword>
<evidence type="ECO:0000313" key="3">
    <source>
        <dbReference type="Proteomes" id="UP000054217"/>
    </source>
</evidence>
<dbReference type="EMBL" id="KN831951">
    <property type="protein sequence ID" value="KIO10828.1"/>
    <property type="molecule type" value="Genomic_DNA"/>
</dbReference>
<reference evidence="2 3" key="1">
    <citation type="submission" date="2014-04" db="EMBL/GenBank/DDBJ databases">
        <authorList>
            <consortium name="DOE Joint Genome Institute"/>
            <person name="Kuo A."/>
            <person name="Kohler A."/>
            <person name="Costa M.D."/>
            <person name="Nagy L.G."/>
            <person name="Floudas D."/>
            <person name="Copeland A."/>
            <person name="Barry K.W."/>
            <person name="Cichocki N."/>
            <person name="Veneault-Fourrey C."/>
            <person name="LaButti K."/>
            <person name="Lindquist E.A."/>
            <person name="Lipzen A."/>
            <person name="Lundell T."/>
            <person name="Morin E."/>
            <person name="Murat C."/>
            <person name="Sun H."/>
            <person name="Tunlid A."/>
            <person name="Henrissat B."/>
            <person name="Grigoriev I.V."/>
            <person name="Hibbett D.S."/>
            <person name="Martin F."/>
            <person name="Nordberg H.P."/>
            <person name="Cantor M.N."/>
            <person name="Hua S.X."/>
        </authorList>
    </citation>
    <scope>NUCLEOTIDE SEQUENCE [LARGE SCALE GENOMIC DNA]</scope>
    <source>
        <strain evidence="2 3">Marx 270</strain>
    </source>
</reference>
<dbReference type="Proteomes" id="UP000054217">
    <property type="component" value="Unassembled WGS sequence"/>
</dbReference>
<evidence type="ECO:0000313" key="2">
    <source>
        <dbReference type="EMBL" id="KIO10828.1"/>
    </source>
</evidence>
<protein>
    <submittedName>
        <fullName evidence="2">Uncharacterized protein</fullName>
    </submittedName>
</protein>
<sequence>MIPRACEYGATGDMCTPTRHGERSEMLLRHCSVCSRPPAASLISWRRRTIGHQSLMHACHRRAARKDLILMSATHCIPTMCMTSCHNPDGASLRCQETNTKTIDPLDRLMLHRPIGSWCIRVTAAASKQKTRCCKPQPAFTQHGRTPQRPRADTLNVSY</sequence>
<dbReference type="HOGENOM" id="CLU_1661521_0_0_1"/>
<feature type="region of interest" description="Disordered" evidence="1">
    <location>
        <begin position="136"/>
        <end position="159"/>
    </location>
</feature>
<dbReference type="AlphaFoldDB" id="A0A0C3JNV5"/>
<dbReference type="InParanoid" id="A0A0C3JNV5"/>
<dbReference type="OrthoDB" id="10587289at2759"/>
<gene>
    <name evidence="2" type="ORF">M404DRAFT_877623</name>
</gene>
<reference evidence="3" key="2">
    <citation type="submission" date="2015-01" db="EMBL/GenBank/DDBJ databases">
        <title>Evolutionary Origins and Diversification of the Mycorrhizal Mutualists.</title>
        <authorList>
            <consortium name="DOE Joint Genome Institute"/>
            <consortium name="Mycorrhizal Genomics Consortium"/>
            <person name="Kohler A."/>
            <person name="Kuo A."/>
            <person name="Nagy L.G."/>
            <person name="Floudas D."/>
            <person name="Copeland A."/>
            <person name="Barry K.W."/>
            <person name="Cichocki N."/>
            <person name="Veneault-Fourrey C."/>
            <person name="LaButti K."/>
            <person name="Lindquist E.A."/>
            <person name="Lipzen A."/>
            <person name="Lundell T."/>
            <person name="Morin E."/>
            <person name="Murat C."/>
            <person name="Riley R."/>
            <person name="Ohm R."/>
            <person name="Sun H."/>
            <person name="Tunlid A."/>
            <person name="Henrissat B."/>
            <person name="Grigoriev I.V."/>
            <person name="Hibbett D.S."/>
            <person name="Martin F."/>
        </authorList>
    </citation>
    <scope>NUCLEOTIDE SEQUENCE [LARGE SCALE GENOMIC DNA]</scope>
    <source>
        <strain evidence="3">Marx 270</strain>
    </source>
</reference>
<accession>A0A0C3JNV5</accession>
<evidence type="ECO:0000256" key="1">
    <source>
        <dbReference type="SAM" id="MobiDB-lite"/>
    </source>
</evidence>
<proteinExistence type="predicted"/>